<feature type="region of interest" description="Disordered" evidence="1">
    <location>
        <begin position="87"/>
        <end position="116"/>
    </location>
</feature>
<feature type="non-terminal residue" evidence="2">
    <location>
        <position position="1"/>
    </location>
</feature>
<protein>
    <submittedName>
        <fullName evidence="2">Uncharacterized protein</fullName>
    </submittedName>
</protein>
<accession>A0A7J6ACY8</accession>
<dbReference type="AlphaFoldDB" id="A0A7J6ACY8"/>
<name>A0A7J6ACY8_AMEME</name>
<dbReference type="EMBL" id="JAAGNN010000014">
    <property type="protein sequence ID" value="KAF4080686.1"/>
    <property type="molecule type" value="Genomic_DNA"/>
</dbReference>
<evidence type="ECO:0000313" key="2">
    <source>
        <dbReference type="EMBL" id="KAF4080686.1"/>
    </source>
</evidence>
<feature type="region of interest" description="Disordered" evidence="1">
    <location>
        <begin position="1"/>
        <end position="60"/>
    </location>
</feature>
<reference evidence="2 3" key="1">
    <citation type="submission" date="2020-02" db="EMBL/GenBank/DDBJ databases">
        <title>A chromosome-scale genome assembly of the black bullhead catfish (Ameiurus melas).</title>
        <authorList>
            <person name="Wen M."/>
            <person name="Zham M."/>
            <person name="Cabau C."/>
            <person name="Klopp C."/>
            <person name="Donnadieu C."/>
            <person name="Roques C."/>
            <person name="Bouchez O."/>
            <person name="Lampietro C."/>
            <person name="Jouanno E."/>
            <person name="Herpin A."/>
            <person name="Louis A."/>
            <person name="Berthelot C."/>
            <person name="Parey E."/>
            <person name="Roest-Crollius H."/>
            <person name="Braasch I."/>
            <person name="Postlethwait J."/>
            <person name="Robinson-Rechavi M."/>
            <person name="Echchiki A."/>
            <person name="Begum T."/>
            <person name="Montfort J."/>
            <person name="Schartl M."/>
            <person name="Bobe J."/>
            <person name="Guiguen Y."/>
        </authorList>
    </citation>
    <scope>NUCLEOTIDE SEQUENCE [LARGE SCALE GENOMIC DNA]</scope>
    <source>
        <strain evidence="2">M_S1</strain>
        <tissue evidence="2">Blood</tissue>
    </source>
</reference>
<comment type="caution">
    <text evidence="2">The sequence shown here is derived from an EMBL/GenBank/DDBJ whole genome shotgun (WGS) entry which is preliminary data.</text>
</comment>
<gene>
    <name evidence="2" type="ORF">AMELA_G00174200</name>
</gene>
<sequence length="142" mass="15832">MKSDASMDPPLKFKHGNASSVHSKLQRKRSDPPEPSCVSMKSDASMDPPRNFRNKDSTSVHSNLKVCPHLINQKKKSSLVAALRNMKLQRKRSDSPEPSCVSMKSDASMGPPLNFRNRDFSSVHSVLQKSGDRREKNIITAT</sequence>
<organism evidence="2 3">
    <name type="scientific">Ameiurus melas</name>
    <name type="common">Black bullhead</name>
    <name type="synonym">Silurus melas</name>
    <dbReference type="NCBI Taxonomy" id="219545"/>
    <lineage>
        <taxon>Eukaryota</taxon>
        <taxon>Metazoa</taxon>
        <taxon>Chordata</taxon>
        <taxon>Craniata</taxon>
        <taxon>Vertebrata</taxon>
        <taxon>Euteleostomi</taxon>
        <taxon>Actinopterygii</taxon>
        <taxon>Neopterygii</taxon>
        <taxon>Teleostei</taxon>
        <taxon>Ostariophysi</taxon>
        <taxon>Siluriformes</taxon>
        <taxon>Ictaluridae</taxon>
        <taxon>Ameiurus</taxon>
    </lineage>
</organism>
<dbReference type="Proteomes" id="UP000593565">
    <property type="component" value="Unassembled WGS sequence"/>
</dbReference>
<keyword evidence="3" id="KW-1185">Reference proteome</keyword>
<evidence type="ECO:0000313" key="3">
    <source>
        <dbReference type="Proteomes" id="UP000593565"/>
    </source>
</evidence>
<proteinExistence type="predicted"/>
<evidence type="ECO:0000256" key="1">
    <source>
        <dbReference type="SAM" id="MobiDB-lite"/>
    </source>
</evidence>